<evidence type="ECO:0000256" key="2">
    <source>
        <dbReference type="ARBA" id="ARBA00022630"/>
    </source>
</evidence>
<organism evidence="5 6">
    <name type="scientific">Rhodococcus qingshengii</name>
    <dbReference type="NCBI Taxonomy" id="334542"/>
    <lineage>
        <taxon>Bacteria</taxon>
        <taxon>Bacillati</taxon>
        <taxon>Actinomycetota</taxon>
        <taxon>Actinomycetes</taxon>
        <taxon>Mycobacteriales</taxon>
        <taxon>Nocardiaceae</taxon>
        <taxon>Rhodococcus</taxon>
        <taxon>Rhodococcus erythropolis group</taxon>
    </lineage>
</organism>
<dbReference type="PRINTS" id="PR00370">
    <property type="entry name" value="FMOXYGENASE"/>
</dbReference>
<dbReference type="Pfam" id="PF00743">
    <property type="entry name" value="FMO-like"/>
    <property type="match status" value="1"/>
</dbReference>
<dbReference type="GO" id="GO:0050661">
    <property type="term" value="F:NADP binding"/>
    <property type="evidence" value="ECO:0007669"/>
    <property type="project" value="InterPro"/>
</dbReference>
<evidence type="ECO:0000313" key="5">
    <source>
        <dbReference type="EMBL" id="PCK23053.1"/>
    </source>
</evidence>
<dbReference type="Gene3D" id="3.50.50.60">
    <property type="entry name" value="FAD/NAD(P)-binding domain"/>
    <property type="match status" value="2"/>
</dbReference>
<dbReference type="PANTHER" id="PTHR42877">
    <property type="entry name" value="L-ORNITHINE N(5)-MONOOXYGENASE-RELATED"/>
    <property type="match status" value="1"/>
</dbReference>
<evidence type="ECO:0000256" key="3">
    <source>
        <dbReference type="ARBA" id="ARBA00022827"/>
    </source>
</evidence>
<dbReference type="EMBL" id="NOVD01000058">
    <property type="protein sequence ID" value="PCK23053.1"/>
    <property type="molecule type" value="Genomic_DNA"/>
</dbReference>
<keyword evidence="3" id="KW-0274">FAD</keyword>
<dbReference type="GO" id="GO:0050660">
    <property type="term" value="F:flavin adenine dinucleotide binding"/>
    <property type="evidence" value="ECO:0007669"/>
    <property type="project" value="InterPro"/>
</dbReference>
<comment type="similarity">
    <text evidence="1">Belongs to the FAD-binding monooxygenase family.</text>
</comment>
<evidence type="ECO:0000313" key="6">
    <source>
        <dbReference type="Proteomes" id="UP000230886"/>
    </source>
</evidence>
<dbReference type="InterPro" id="IPR036188">
    <property type="entry name" value="FAD/NAD-bd_sf"/>
</dbReference>
<evidence type="ECO:0000256" key="4">
    <source>
        <dbReference type="ARBA" id="ARBA00023002"/>
    </source>
</evidence>
<keyword evidence="2" id="KW-0285">Flavoprotein</keyword>
<dbReference type="SUPFAM" id="SSF51905">
    <property type="entry name" value="FAD/NAD(P)-binding domain"/>
    <property type="match status" value="2"/>
</dbReference>
<protein>
    <recommendedName>
        <fullName evidence="7">Monooxygenase</fullName>
    </recommendedName>
</protein>
<dbReference type="GO" id="GO:0004499">
    <property type="term" value="F:N,N-dimethylaniline monooxygenase activity"/>
    <property type="evidence" value="ECO:0007669"/>
    <property type="project" value="InterPro"/>
</dbReference>
<evidence type="ECO:0008006" key="7">
    <source>
        <dbReference type="Google" id="ProtNLM"/>
    </source>
</evidence>
<comment type="caution">
    <text evidence="5">The sequence shown here is derived from an EMBL/GenBank/DDBJ whole genome shotgun (WGS) entry which is preliminary data.</text>
</comment>
<dbReference type="AlphaFoldDB" id="A0A2A5J0L2"/>
<dbReference type="InterPro" id="IPR051209">
    <property type="entry name" value="FAD-bind_Monooxygenase_sf"/>
</dbReference>
<evidence type="ECO:0000256" key="1">
    <source>
        <dbReference type="ARBA" id="ARBA00010139"/>
    </source>
</evidence>
<dbReference type="InterPro" id="IPR000960">
    <property type="entry name" value="Flavin_mOase"/>
</dbReference>
<name>A0A2A5J0L2_RHOSG</name>
<reference evidence="5 6" key="1">
    <citation type="submission" date="2017-07" db="EMBL/GenBank/DDBJ databases">
        <title>Draft sequence of Rhodococcus enclensis 23b-28.</title>
        <authorList>
            <person name="Besaury L."/>
            <person name="Sancelme M."/>
            <person name="Amato P."/>
            <person name="Lallement A."/>
            <person name="Delort A.-M."/>
        </authorList>
    </citation>
    <scope>NUCLEOTIDE SEQUENCE [LARGE SCALE GENOMIC DNA]</scope>
    <source>
        <strain evidence="5 6">23b-28</strain>
    </source>
</reference>
<accession>A0A2A5J0L2</accession>
<proteinExistence type="inferred from homology"/>
<gene>
    <name evidence="5" type="ORF">CHR55_31080</name>
</gene>
<dbReference type="Proteomes" id="UP000230886">
    <property type="component" value="Unassembled WGS sequence"/>
</dbReference>
<dbReference type="PANTHER" id="PTHR42877:SF4">
    <property type="entry name" value="FAD_NAD(P)-BINDING DOMAIN-CONTAINING PROTEIN-RELATED"/>
    <property type="match status" value="1"/>
</dbReference>
<sequence length="623" mass="69683">MMVFHHTGDRYWLSPRFRPVNDVRLIAPEDAGLEDDVQQELRDMALQILSGSAEPVLTSPDDELLTEMMSVAIGRRVPAEYATMIREQIGFESPLTGIPDPTGSERATVSPDGLLPVLVVGAGESGIAISAMLADIGIDHLVIERQSGVGGTWRSTAYPGCGVDTPNHSYSYSFGPRYPWPRFFSARSEIQEYLETCADEFAVRERIQFNTSFVSATWQQDTSTWRVLVDHDGNQQTIEARYLVTAIGPFGAPQTPNIAGVSKFDGPIFHAAQWPEDLDVSGKSVAIVGTGASCMQIAPTIADQVSELTVLQRTPQWIRPIPRFHELINEDAQALLTQERYYSSWYRFIMIWRYGDGLLPTLRKDPDWPHPERSLNRINDRHREEMTEHIHEQLSGREDLIDKCVPDYPPYGKRILLDNGWYKMLTKPQVRLETGAIEQIESAGIRLHSGELVSADVIVLATGYDVSKNAAQLDIIGRENTTLAEAWTRGTGAHLGVTVPGFPNMFILQGPTTGLGHGGSAFFTSEVQSRYAVALMAEALVRDLVTIEVKPAPFERYLARVDAEHENLVWTHPGMNPYYRNAFGSIRTVMPWRLVDYFQMMHRPDLDDFETTSNESNLSPASM</sequence>
<keyword evidence="4" id="KW-0560">Oxidoreductase</keyword>
<dbReference type="InterPro" id="IPR020946">
    <property type="entry name" value="Flavin_mOase-like"/>
</dbReference>